<proteinExistence type="predicted"/>
<sequence>MTRRRLTPPRCVLHRGHAEDHDMGKYLIAWLLGVPLGVLVLFYLVTHLF</sequence>
<name>A0A6P2P2G0_9BURK</name>
<evidence type="ECO:0000313" key="3">
    <source>
        <dbReference type="Proteomes" id="UP000494125"/>
    </source>
</evidence>
<protein>
    <submittedName>
        <fullName evidence="2">Uncharacterized protein</fullName>
    </submittedName>
</protein>
<feature type="transmembrane region" description="Helical" evidence="1">
    <location>
        <begin position="26"/>
        <end position="45"/>
    </location>
</feature>
<keyword evidence="1" id="KW-0812">Transmembrane</keyword>
<evidence type="ECO:0000256" key="1">
    <source>
        <dbReference type="SAM" id="Phobius"/>
    </source>
</evidence>
<keyword evidence="3" id="KW-1185">Reference proteome</keyword>
<dbReference type="EMBL" id="CABVPN010000026">
    <property type="protein sequence ID" value="VWC01263.1"/>
    <property type="molecule type" value="Genomic_DNA"/>
</dbReference>
<keyword evidence="1" id="KW-0472">Membrane</keyword>
<dbReference type="RefSeq" id="WP_156429781.1">
    <property type="nucleotide sequence ID" value="NZ_CABVPN010000026.1"/>
</dbReference>
<keyword evidence="1" id="KW-1133">Transmembrane helix</keyword>
<dbReference type="GeneID" id="93029953"/>
<dbReference type="AlphaFoldDB" id="A0A6P2P2G0"/>
<reference evidence="2 3" key="1">
    <citation type="submission" date="2019-09" db="EMBL/GenBank/DDBJ databases">
        <authorList>
            <person name="Depoorter E."/>
        </authorList>
    </citation>
    <scope>NUCLEOTIDE SEQUENCE [LARGE SCALE GENOMIC DNA]</scope>
    <source>
        <strain evidence="2">LMG 24065</strain>
    </source>
</reference>
<dbReference type="Proteomes" id="UP000494125">
    <property type="component" value="Unassembled WGS sequence"/>
</dbReference>
<organism evidence="2 3">
    <name type="scientific">Burkholderia diffusa</name>
    <dbReference type="NCBI Taxonomy" id="488732"/>
    <lineage>
        <taxon>Bacteria</taxon>
        <taxon>Pseudomonadati</taxon>
        <taxon>Pseudomonadota</taxon>
        <taxon>Betaproteobacteria</taxon>
        <taxon>Burkholderiales</taxon>
        <taxon>Burkholderiaceae</taxon>
        <taxon>Burkholderia</taxon>
        <taxon>Burkholderia cepacia complex</taxon>
    </lineage>
</organism>
<evidence type="ECO:0000313" key="2">
    <source>
        <dbReference type="EMBL" id="VWC01263.1"/>
    </source>
</evidence>
<gene>
    <name evidence="2" type="ORF">BDI24065_04886</name>
</gene>
<accession>A0A6P2P2G0</accession>